<dbReference type="InterPro" id="IPR006564">
    <property type="entry name" value="Znf_PMZ"/>
</dbReference>
<feature type="region of interest" description="Disordered" evidence="1">
    <location>
        <begin position="157"/>
        <end position="193"/>
    </location>
</feature>
<accession>A0A9R1ULL2</accession>
<keyword evidence="2" id="KW-1133">Transmembrane helix</keyword>
<sequence length="227" mass="25937">MEYLMNMICVVQKEIDKFQGLLTQTATILLEGIKNEAGKYKAIFVGDVYGPWMDQCVVNLLQRTYSCRKWEITWIPCKHDIAAMNDKINNMEECGDPRDWMHEYYKLSTWKEMYKFKFNPINGRNIWRNSPCPFTLTHHHQGKSLSRKNLSVTCNKHQNKVQNSRSHKGQRGPSGLSSGKKNGKGSEGASGMTKGKRSVVNINLLVCGMLTVDIILCVCLSMLIWVV</sequence>
<dbReference type="Proteomes" id="UP000235145">
    <property type="component" value="Unassembled WGS sequence"/>
</dbReference>
<proteinExistence type="predicted"/>
<evidence type="ECO:0000259" key="3">
    <source>
        <dbReference type="SMART" id="SM00575"/>
    </source>
</evidence>
<dbReference type="AlphaFoldDB" id="A0A9R1ULL2"/>
<keyword evidence="2" id="KW-0812">Transmembrane</keyword>
<evidence type="ECO:0000256" key="2">
    <source>
        <dbReference type="SAM" id="Phobius"/>
    </source>
</evidence>
<comment type="caution">
    <text evidence="4">The sequence shown here is derived from an EMBL/GenBank/DDBJ whole genome shotgun (WGS) entry which is preliminary data.</text>
</comment>
<feature type="domain" description="Zinc finger PMZ-type" evidence="3">
    <location>
        <begin position="63"/>
        <end position="90"/>
    </location>
</feature>
<gene>
    <name evidence="4" type="ORF">LSAT_V11C800421380</name>
</gene>
<keyword evidence="5" id="KW-1185">Reference proteome</keyword>
<dbReference type="PANTHER" id="PTHR31973:SF190">
    <property type="entry name" value="MULE TRANSPOSASE DOMAIN-CONTAINING PROTEIN"/>
    <property type="match status" value="1"/>
</dbReference>
<keyword evidence="2" id="KW-0472">Membrane</keyword>
<feature type="transmembrane region" description="Helical" evidence="2">
    <location>
        <begin position="202"/>
        <end position="226"/>
    </location>
</feature>
<dbReference type="GO" id="GO:0008270">
    <property type="term" value="F:zinc ion binding"/>
    <property type="evidence" value="ECO:0007669"/>
    <property type="project" value="InterPro"/>
</dbReference>
<dbReference type="SMART" id="SM00575">
    <property type="entry name" value="ZnF_PMZ"/>
    <property type="match status" value="1"/>
</dbReference>
<reference evidence="4 5" key="1">
    <citation type="journal article" date="2017" name="Nat. Commun.">
        <title>Genome assembly with in vitro proximity ligation data and whole-genome triplication in lettuce.</title>
        <authorList>
            <person name="Reyes-Chin-Wo S."/>
            <person name="Wang Z."/>
            <person name="Yang X."/>
            <person name="Kozik A."/>
            <person name="Arikit S."/>
            <person name="Song C."/>
            <person name="Xia L."/>
            <person name="Froenicke L."/>
            <person name="Lavelle D.O."/>
            <person name="Truco M.J."/>
            <person name="Xia R."/>
            <person name="Zhu S."/>
            <person name="Xu C."/>
            <person name="Xu H."/>
            <person name="Xu X."/>
            <person name="Cox K."/>
            <person name="Korf I."/>
            <person name="Meyers B.C."/>
            <person name="Michelmore R.W."/>
        </authorList>
    </citation>
    <scope>NUCLEOTIDE SEQUENCE [LARGE SCALE GENOMIC DNA]</scope>
    <source>
        <strain evidence="5">cv. Salinas</strain>
        <tissue evidence="4">Seedlings</tissue>
    </source>
</reference>
<protein>
    <recommendedName>
        <fullName evidence="3">Zinc finger PMZ-type domain-containing protein</fullName>
    </recommendedName>
</protein>
<evidence type="ECO:0000313" key="4">
    <source>
        <dbReference type="EMBL" id="KAJ0189198.1"/>
    </source>
</evidence>
<organism evidence="4 5">
    <name type="scientific">Lactuca sativa</name>
    <name type="common">Garden lettuce</name>
    <dbReference type="NCBI Taxonomy" id="4236"/>
    <lineage>
        <taxon>Eukaryota</taxon>
        <taxon>Viridiplantae</taxon>
        <taxon>Streptophyta</taxon>
        <taxon>Embryophyta</taxon>
        <taxon>Tracheophyta</taxon>
        <taxon>Spermatophyta</taxon>
        <taxon>Magnoliopsida</taxon>
        <taxon>eudicotyledons</taxon>
        <taxon>Gunneridae</taxon>
        <taxon>Pentapetalae</taxon>
        <taxon>asterids</taxon>
        <taxon>campanulids</taxon>
        <taxon>Asterales</taxon>
        <taxon>Asteraceae</taxon>
        <taxon>Cichorioideae</taxon>
        <taxon>Cichorieae</taxon>
        <taxon>Lactucinae</taxon>
        <taxon>Lactuca</taxon>
    </lineage>
</organism>
<dbReference type="PANTHER" id="PTHR31973">
    <property type="entry name" value="POLYPROTEIN, PUTATIVE-RELATED"/>
    <property type="match status" value="1"/>
</dbReference>
<dbReference type="EMBL" id="NBSK02000008">
    <property type="protein sequence ID" value="KAJ0189198.1"/>
    <property type="molecule type" value="Genomic_DNA"/>
</dbReference>
<evidence type="ECO:0000256" key="1">
    <source>
        <dbReference type="SAM" id="MobiDB-lite"/>
    </source>
</evidence>
<name>A0A9R1ULL2_LACSA</name>
<evidence type="ECO:0000313" key="5">
    <source>
        <dbReference type="Proteomes" id="UP000235145"/>
    </source>
</evidence>